<comment type="caution">
    <text evidence="1">The sequence shown here is derived from an EMBL/GenBank/DDBJ whole genome shotgun (WGS) entry which is preliminary data.</text>
</comment>
<accession>A0A1V3XYK8</accession>
<dbReference type="EMBL" id="MVBN01000001">
    <property type="protein sequence ID" value="OOK84285.1"/>
    <property type="molecule type" value="Genomic_DNA"/>
</dbReference>
<evidence type="ECO:0000313" key="2">
    <source>
        <dbReference type="Proteomes" id="UP000188532"/>
    </source>
</evidence>
<organism evidence="1 2">
    <name type="scientific">Mycobacterium kansasii</name>
    <dbReference type="NCBI Taxonomy" id="1768"/>
    <lineage>
        <taxon>Bacteria</taxon>
        <taxon>Bacillati</taxon>
        <taxon>Actinomycetota</taxon>
        <taxon>Actinomycetes</taxon>
        <taxon>Mycobacteriales</taxon>
        <taxon>Mycobacteriaceae</taxon>
        <taxon>Mycobacterium</taxon>
    </lineage>
</organism>
<evidence type="ECO:0000313" key="1">
    <source>
        <dbReference type="EMBL" id="OOK84285.1"/>
    </source>
</evidence>
<sequence length="44" mass="4844">MNFCLSKTKQRIGSTTFATGSTRRASTEEEMSSVEATLVGFVRQ</sequence>
<gene>
    <name evidence="1" type="ORF">BZL29_0229</name>
</gene>
<proteinExistence type="predicted"/>
<name>A0A1V3XYK8_MYCKA</name>
<protein>
    <submittedName>
        <fullName evidence="1">Uncharacterized protein</fullName>
    </submittedName>
</protein>
<dbReference type="Proteomes" id="UP000188532">
    <property type="component" value="Unassembled WGS sequence"/>
</dbReference>
<reference evidence="1 2" key="1">
    <citation type="submission" date="2017-02" db="EMBL/GenBank/DDBJ databases">
        <title>Complete genome sequences of Mycobacterium kansasii strains isolated from rhesus macaques.</title>
        <authorList>
            <person name="Panda A."/>
            <person name="Nagaraj S."/>
            <person name="Zhao X."/>
            <person name="Tettelin H."/>
            <person name="Detolla L.J."/>
        </authorList>
    </citation>
    <scope>NUCLEOTIDE SEQUENCE [LARGE SCALE GENOMIC DNA]</scope>
    <source>
        <strain evidence="1 2">11-3469</strain>
    </source>
</reference>
<dbReference type="AlphaFoldDB" id="A0A1V3XYK8"/>